<keyword evidence="2" id="KW-0677">Repeat</keyword>
<dbReference type="PRINTS" id="PR00019">
    <property type="entry name" value="LEURICHRPT"/>
</dbReference>
<dbReference type="Pfam" id="PF12799">
    <property type="entry name" value="LRR_4"/>
    <property type="match status" value="1"/>
</dbReference>
<feature type="signal peptide" evidence="3">
    <location>
        <begin position="1"/>
        <end position="25"/>
    </location>
</feature>
<keyword evidence="5" id="KW-1185">Reference proteome</keyword>
<keyword evidence="3" id="KW-0732">Signal</keyword>
<proteinExistence type="predicted"/>
<dbReference type="Pfam" id="PF13855">
    <property type="entry name" value="LRR_8"/>
    <property type="match status" value="5"/>
</dbReference>
<evidence type="ECO:0000256" key="1">
    <source>
        <dbReference type="ARBA" id="ARBA00022614"/>
    </source>
</evidence>
<dbReference type="InterPro" id="IPR025875">
    <property type="entry name" value="Leu-rich_rpt_4"/>
</dbReference>
<dbReference type="InterPro" id="IPR001611">
    <property type="entry name" value="Leu-rich_rpt"/>
</dbReference>
<name>A0AAU9TVD9_EUPED</name>
<comment type="caution">
    <text evidence="4">The sequence shown here is derived from an EMBL/GenBank/DDBJ whole genome shotgun (WGS) entry which is preliminary data.</text>
</comment>
<evidence type="ECO:0000313" key="5">
    <source>
        <dbReference type="Proteomes" id="UP001153954"/>
    </source>
</evidence>
<dbReference type="PANTHER" id="PTHR24366:SF96">
    <property type="entry name" value="LEUCINE RICH REPEAT CONTAINING 53"/>
    <property type="match status" value="1"/>
</dbReference>
<dbReference type="PROSITE" id="PS51450">
    <property type="entry name" value="LRR"/>
    <property type="match status" value="6"/>
</dbReference>
<dbReference type="Proteomes" id="UP001153954">
    <property type="component" value="Unassembled WGS sequence"/>
</dbReference>
<keyword evidence="1" id="KW-0433">Leucine-rich repeat</keyword>
<evidence type="ECO:0008006" key="6">
    <source>
        <dbReference type="Google" id="ProtNLM"/>
    </source>
</evidence>
<feature type="chain" id="PRO_5043325535" description="Toll-like receptor" evidence="3">
    <location>
        <begin position="26"/>
        <end position="724"/>
    </location>
</feature>
<dbReference type="SUPFAM" id="SSF52047">
    <property type="entry name" value="RNI-like"/>
    <property type="match status" value="2"/>
</dbReference>
<dbReference type="EMBL" id="CAKOGL010000008">
    <property type="protein sequence ID" value="CAH2089808.1"/>
    <property type="molecule type" value="Genomic_DNA"/>
</dbReference>
<dbReference type="AlphaFoldDB" id="A0AAU9TVD9"/>
<evidence type="ECO:0000313" key="4">
    <source>
        <dbReference type="EMBL" id="CAH2089808.1"/>
    </source>
</evidence>
<sequence>MDHTYNLLLHFLFSVLITLLTLIASSSVSCYCRVDKNHETGHCSYQIQCTEIIKEIELDRKCLGSANLDVEIDVTLRNAIDTFHLDVDTDFLSKITTLTVLGNWPHTALPFLDSMPRLRNVFLNYCQMQKINNSPFRNLINLESIDLSHNSISEIDELFQFEILPFKMRKLSLAYNFIDDVPGDTFEALTHLKELDLSHNFIEELSEEPFCNLTNLVTLRLNHNKIKYLNGAVDKLVNLHHLYLSNNQIENIDMKSLKTIKHLHTFDISKNKIENLKPDIFSRHWEHFNNLSICRIILSENYIHSLPNASDFFDRLRRDSSKNQVQVLTQLDLSKNLITNIEYNAFQDIIKLDTLDLSNNKLLSFYVNSEHLMYVKYLNLSCNGLQNLYYESFALMNNLQNLDLSHNYLDYFPDETLSYSYKLKYVNVTYNDIAKIHNLRITFHSEGGVLDLSNNGLSALNIPDNEALGLRELILNSNNITDAYLIRLTDQRDLTRLEMSKNYIQELNESSLRLPAKLGYLDLSFNDIQLIRPSTFYRVSHLQTLRLSHNRIQSIGYGVFRGLTALLNLDLSYNHIGILDSKVLMDLKSLSVLSLRYNVLHTFDYNSWLVHKNDLKVYLDGNDLSCDWLAKALNDFKNGYSKMYPTVFDSKISGHSIDGVPCKQEIEKIAYKPESNYVMDDRLLITSQKILEAVKEQTSYLRKYLWRSILHDAALQSSAKNIAN</sequence>
<accession>A0AAU9TVD9</accession>
<dbReference type="InterPro" id="IPR003591">
    <property type="entry name" value="Leu-rich_rpt_typical-subtyp"/>
</dbReference>
<protein>
    <recommendedName>
        <fullName evidence="6">Toll-like receptor</fullName>
    </recommendedName>
</protein>
<organism evidence="4 5">
    <name type="scientific">Euphydryas editha</name>
    <name type="common">Edith's checkerspot</name>
    <dbReference type="NCBI Taxonomy" id="104508"/>
    <lineage>
        <taxon>Eukaryota</taxon>
        <taxon>Metazoa</taxon>
        <taxon>Ecdysozoa</taxon>
        <taxon>Arthropoda</taxon>
        <taxon>Hexapoda</taxon>
        <taxon>Insecta</taxon>
        <taxon>Pterygota</taxon>
        <taxon>Neoptera</taxon>
        <taxon>Endopterygota</taxon>
        <taxon>Lepidoptera</taxon>
        <taxon>Glossata</taxon>
        <taxon>Ditrysia</taxon>
        <taxon>Papilionoidea</taxon>
        <taxon>Nymphalidae</taxon>
        <taxon>Nymphalinae</taxon>
        <taxon>Euphydryas</taxon>
    </lineage>
</organism>
<gene>
    <name evidence="4" type="ORF">EEDITHA_LOCUS5827</name>
</gene>
<dbReference type="PANTHER" id="PTHR24366">
    <property type="entry name" value="IG(IMMUNOGLOBULIN) AND LRR(LEUCINE RICH REPEAT) DOMAINS"/>
    <property type="match status" value="1"/>
</dbReference>
<evidence type="ECO:0000256" key="3">
    <source>
        <dbReference type="SAM" id="SignalP"/>
    </source>
</evidence>
<dbReference type="SMART" id="SM00365">
    <property type="entry name" value="LRR_SD22"/>
    <property type="match status" value="8"/>
</dbReference>
<dbReference type="SMART" id="SM00369">
    <property type="entry name" value="LRR_TYP"/>
    <property type="match status" value="12"/>
</dbReference>
<reference evidence="4" key="1">
    <citation type="submission" date="2022-03" db="EMBL/GenBank/DDBJ databases">
        <authorList>
            <person name="Tunstrom K."/>
        </authorList>
    </citation>
    <scope>NUCLEOTIDE SEQUENCE</scope>
</reference>
<dbReference type="Gene3D" id="3.80.10.10">
    <property type="entry name" value="Ribonuclease Inhibitor"/>
    <property type="match status" value="4"/>
</dbReference>
<dbReference type="InterPro" id="IPR032675">
    <property type="entry name" value="LRR_dom_sf"/>
</dbReference>
<evidence type="ECO:0000256" key="2">
    <source>
        <dbReference type="ARBA" id="ARBA00022737"/>
    </source>
</evidence>